<feature type="region of interest" description="Disordered" evidence="2">
    <location>
        <begin position="132"/>
        <end position="155"/>
    </location>
</feature>
<dbReference type="InterPro" id="IPR039569">
    <property type="entry name" value="FAS1-like_DH_region"/>
</dbReference>
<evidence type="ECO:0000256" key="2">
    <source>
        <dbReference type="SAM" id="MobiDB-lite"/>
    </source>
</evidence>
<dbReference type="Proteomes" id="UP001597024">
    <property type="component" value="Unassembled WGS sequence"/>
</dbReference>
<name>A0ABW3E507_9ACTN</name>
<comment type="caution">
    <text evidence="5">The sequence shown here is derived from an EMBL/GenBank/DDBJ whole genome shotgun (WGS) entry which is preliminary data.</text>
</comment>
<sequence length="230" mass="25286">MSEAVEPQPEPGWEIFVCDEWRARVLQEITGLDGPPYADGHVSCPVLLPPTFLVAHRTDPAAMGVPDAPVRLNAGNWCRWEAPVMPGEILERRTVIESVTTKPGRDSDLTFYRLATTYRRRMTHDVVARTSTTTIRTGARQGGGGSGHHTEPPADAVPVIEVTPSSREVVRYAAATDDFYEVHYDHAFAQARGLPGTITHGLLKLAYLARAAVRWGGHGTFVRELSASYR</sequence>
<feature type="non-terminal residue" evidence="5">
    <location>
        <position position="230"/>
    </location>
</feature>
<evidence type="ECO:0000259" key="4">
    <source>
        <dbReference type="Pfam" id="PF13452"/>
    </source>
</evidence>
<dbReference type="InterPro" id="IPR029069">
    <property type="entry name" value="HotDog_dom_sf"/>
</dbReference>
<dbReference type="SUPFAM" id="SSF54637">
    <property type="entry name" value="Thioesterase/thiol ester dehydrase-isomerase"/>
    <property type="match status" value="2"/>
</dbReference>
<evidence type="ECO:0000259" key="3">
    <source>
        <dbReference type="Pfam" id="PF01575"/>
    </source>
</evidence>
<keyword evidence="6" id="KW-1185">Reference proteome</keyword>
<comment type="similarity">
    <text evidence="1">Belongs to the enoyl-CoA hydratase/isomerase family.</text>
</comment>
<accession>A0ABW3E507</accession>
<evidence type="ECO:0000256" key="1">
    <source>
        <dbReference type="ARBA" id="ARBA00005254"/>
    </source>
</evidence>
<dbReference type="InterPro" id="IPR002539">
    <property type="entry name" value="MaoC-like_dom"/>
</dbReference>
<evidence type="ECO:0000313" key="5">
    <source>
        <dbReference type="EMBL" id="MFD0890958.1"/>
    </source>
</evidence>
<dbReference type="Gene3D" id="3.10.129.10">
    <property type="entry name" value="Hotdog Thioesterase"/>
    <property type="match status" value="2"/>
</dbReference>
<organism evidence="5 6">
    <name type="scientific">Streptosporangium algeriense</name>
    <dbReference type="NCBI Taxonomy" id="1682748"/>
    <lineage>
        <taxon>Bacteria</taxon>
        <taxon>Bacillati</taxon>
        <taxon>Actinomycetota</taxon>
        <taxon>Actinomycetes</taxon>
        <taxon>Streptosporangiales</taxon>
        <taxon>Streptosporangiaceae</taxon>
        <taxon>Streptosporangium</taxon>
    </lineage>
</organism>
<reference evidence="6" key="1">
    <citation type="journal article" date="2019" name="Int. J. Syst. Evol. Microbiol.">
        <title>The Global Catalogue of Microorganisms (GCM) 10K type strain sequencing project: providing services to taxonomists for standard genome sequencing and annotation.</title>
        <authorList>
            <consortium name="The Broad Institute Genomics Platform"/>
            <consortium name="The Broad Institute Genome Sequencing Center for Infectious Disease"/>
            <person name="Wu L."/>
            <person name="Ma J."/>
        </authorList>
    </citation>
    <scope>NUCLEOTIDE SEQUENCE [LARGE SCALE GENOMIC DNA]</scope>
    <source>
        <strain evidence="6">CCUG 62974</strain>
    </source>
</reference>
<feature type="domain" description="FAS1-like dehydratase" evidence="4">
    <location>
        <begin position="46"/>
        <end position="120"/>
    </location>
</feature>
<protein>
    <submittedName>
        <fullName evidence="5">MaoC/PaaZ C-terminal domain-containing protein</fullName>
    </submittedName>
</protein>
<dbReference type="EMBL" id="JBHTHX010002806">
    <property type="protein sequence ID" value="MFD0890958.1"/>
    <property type="molecule type" value="Genomic_DNA"/>
</dbReference>
<dbReference type="Pfam" id="PF01575">
    <property type="entry name" value="MaoC_dehydratas"/>
    <property type="match status" value="1"/>
</dbReference>
<evidence type="ECO:0000313" key="6">
    <source>
        <dbReference type="Proteomes" id="UP001597024"/>
    </source>
</evidence>
<dbReference type="Pfam" id="PF13452">
    <property type="entry name" value="FAS1_DH_region"/>
    <property type="match status" value="1"/>
</dbReference>
<feature type="domain" description="MaoC-like" evidence="3">
    <location>
        <begin position="160"/>
        <end position="225"/>
    </location>
</feature>
<gene>
    <name evidence="5" type="ORF">ACFQ08_40965</name>
</gene>
<proteinExistence type="inferred from homology"/>